<organism evidence="10 11">
    <name type="scientific">Micromonospora sonneratiae</name>
    <dbReference type="NCBI Taxonomy" id="1184706"/>
    <lineage>
        <taxon>Bacteria</taxon>
        <taxon>Bacillati</taxon>
        <taxon>Actinomycetota</taxon>
        <taxon>Actinomycetes</taxon>
        <taxon>Micromonosporales</taxon>
        <taxon>Micromonosporaceae</taxon>
        <taxon>Micromonospora</taxon>
    </lineage>
</organism>
<dbReference type="PIRSF" id="PIRSF038945">
    <property type="entry name" value="Thr_synthase"/>
    <property type="match status" value="1"/>
</dbReference>
<evidence type="ECO:0000256" key="4">
    <source>
        <dbReference type="ARBA" id="ARBA00022898"/>
    </source>
</evidence>
<evidence type="ECO:0000256" key="8">
    <source>
        <dbReference type="PIRNR" id="PIRNR038945"/>
    </source>
</evidence>
<dbReference type="Proteomes" id="UP001597260">
    <property type="component" value="Unassembled WGS sequence"/>
</dbReference>
<comment type="caution">
    <text evidence="10">The sequence shown here is derived from an EMBL/GenBank/DDBJ whole genome shotgun (WGS) entry which is preliminary data.</text>
</comment>
<reference evidence="11" key="1">
    <citation type="journal article" date="2019" name="Int. J. Syst. Evol. Microbiol.">
        <title>The Global Catalogue of Microorganisms (GCM) 10K type strain sequencing project: providing services to taxonomists for standard genome sequencing and annotation.</title>
        <authorList>
            <consortium name="The Broad Institute Genomics Platform"/>
            <consortium name="The Broad Institute Genome Sequencing Center for Infectious Disease"/>
            <person name="Wu L."/>
            <person name="Ma J."/>
        </authorList>
    </citation>
    <scope>NUCLEOTIDE SEQUENCE [LARGE SCALE GENOMIC DNA]</scope>
    <source>
        <strain evidence="11">JCM 31037</strain>
    </source>
</reference>
<dbReference type="RefSeq" id="WP_377566229.1">
    <property type="nucleotide sequence ID" value="NZ_JBHTMP010000001.1"/>
</dbReference>
<dbReference type="InterPro" id="IPR004450">
    <property type="entry name" value="Thr_synthase-like"/>
</dbReference>
<keyword evidence="5 8" id="KW-0456">Lyase</keyword>
<dbReference type="PANTHER" id="PTHR48078">
    <property type="entry name" value="THREONINE DEHYDRATASE, MITOCHONDRIAL-RELATED"/>
    <property type="match status" value="1"/>
</dbReference>
<keyword evidence="11" id="KW-1185">Reference proteome</keyword>
<evidence type="ECO:0000313" key="10">
    <source>
        <dbReference type="EMBL" id="MFD1319784.1"/>
    </source>
</evidence>
<evidence type="ECO:0000256" key="3">
    <source>
        <dbReference type="ARBA" id="ARBA00018679"/>
    </source>
</evidence>
<dbReference type="Gene3D" id="3.40.50.1100">
    <property type="match status" value="2"/>
</dbReference>
<evidence type="ECO:0000256" key="5">
    <source>
        <dbReference type="ARBA" id="ARBA00023239"/>
    </source>
</evidence>
<evidence type="ECO:0000313" key="11">
    <source>
        <dbReference type="Proteomes" id="UP001597260"/>
    </source>
</evidence>
<comment type="function">
    <text evidence="8">Catalyzes the gamma-elimination of phosphate from L-phosphohomoserine and the beta-addition of water to produce L-threonine.</text>
</comment>
<dbReference type="CDD" id="cd01563">
    <property type="entry name" value="Thr-synth_1"/>
    <property type="match status" value="1"/>
</dbReference>
<evidence type="ECO:0000256" key="6">
    <source>
        <dbReference type="ARBA" id="ARBA00049144"/>
    </source>
</evidence>
<feature type="domain" description="Tryptophan synthase beta chain-like PALP" evidence="9">
    <location>
        <begin position="74"/>
        <end position="378"/>
    </location>
</feature>
<proteinExistence type="inferred from homology"/>
<evidence type="ECO:0000256" key="7">
    <source>
        <dbReference type="NCBIfam" id="TIGR00260"/>
    </source>
</evidence>
<dbReference type="InterPro" id="IPR036052">
    <property type="entry name" value="TrpB-like_PALP_sf"/>
</dbReference>
<name>A0ABW3Y946_9ACTN</name>
<keyword evidence="8" id="KW-0791">Threonine biosynthesis</keyword>
<gene>
    <name evidence="10" type="primary">thrC</name>
    <name evidence="10" type="ORF">ACFQ4H_01635</name>
</gene>
<dbReference type="NCBIfam" id="TIGR00260">
    <property type="entry name" value="thrC"/>
    <property type="match status" value="1"/>
</dbReference>
<protein>
    <recommendedName>
        <fullName evidence="3 7">Threonine synthase</fullName>
        <ecNumber evidence="7 8">4.2.3.1</ecNumber>
    </recommendedName>
</protein>
<evidence type="ECO:0000256" key="2">
    <source>
        <dbReference type="ARBA" id="ARBA00005517"/>
    </source>
</evidence>
<dbReference type="EMBL" id="JBHTMP010000001">
    <property type="protein sequence ID" value="MFD1319784.1"/>
    <property type="molecule type" value="Genomic_DNA"/>
</dbReference>
<keyword evidence="8" id="KW-0028">Amino-acid biosynthesis</keyword>
<dbReference type="InterPro" id="IPR026260">
    <property type="entry name" value="Thr_Synthase_bac/arc"/>
</dbReference>
<dbReference type="PANTHER" id="PTHR48078:SF6">
    <property type="entry name" value="L-THREONINE DEHYDRATASE CATABOLIC TDCB"/>
    <property type="match status" value="1"/>
</dbReference>
<keyword evidence="4 8" id="KW-0663">Pyridoxal phosphate</keyword>
<comment type="pathway">
    <text evidence="8">Amino-acid biosynthesis; L-threonine biosynthesis; L-threonine from L-aspartate: step 5/5.</text>
</comment>
<dbReference type="Pfam" id="PF00291">
    <property type="entry name" value="PALP"/>
    <property type="match status" value="1"/>
</dbReference>
<sequence>MECGKESFDSRRPPFRCDCQGLLDVVHHNLSDVDADRLKHVFDSRLGERGTPFSGGVWRYKELIHPELPIDQIVTKYEGNTGLYESESLTSYAGVRKLWIKAQSENPSGSFKDNGMTVAVSHGRWLGYDNFACTSTGNTSSSMAMYAALSGSKSTVFLPSHGVSRNKALQTEAYGARLIRTEGGYDDGIRFLERHADEFGLYVCNSINPLRVEGQKSIAFELAHQLGWTLPDWLVVPGGALSNASAIGKGLLELHRTGFIDSVPRIAIVQAEGASPFHRMVAAKERSLIPEPRPATVASALNIGHPPNWPKAMRYVIEQSDGITVSVTDNEILEAKNRIDRSGIGCEPASAASLAGLRRLVSAGDVGPDETAACILTGNLLKDTDAIARSLKHEKRHGPDDVVPPIPLTPDVVRAML</sequence>
<dbReference type="GO" id="GO:0004795">
    <property type="term" value="F:threonine synthase activity"/>
    <property type="evidence" value="ECO:0007669"/>
    <property type="project" value="UniProtKB-EC"/>
</dbReference>
<dbReference type="InterPro" id="IPR001926">
    <property type="entry name" value="TrpB-like_PALP"/>
</dbReference>
<accession>A0ABW3Y946</accession>
<evidence type="ECO:0000259" key="9">
    <source>
        <dbReference type="Pfam" id="PF00291"/>
    </source>
</evidence>
<evidence type="ECO:0000256" key="1">
    <source>
        <dbReference type="ARBA" id="ARBA00001933"/>
    </source>
</evidence>
<comment type="similarity">
    <text evidence="2 8">Belongs to the threonine synthase family.</text>
</comment>
<dbReference type="InterPro" id="IPR050147">
    <property type="entry name" value="Ser/Thr_Dehydratase"/>
</dbReference>
<dbReference type="EC" id="4.2.3.1" evidence="7 8"/>
<dbReference type="SUPFAM" id="SSF53686">
    <property type="entry name" value="Tryptophan synthase beta subunit-like PLP-dependent enzymes"/>
    <property type="match status" value="1"/>
</dbReference>
<comment type="cofactor">
    <cofactor evidence="1 8">
        <name>pyridoxal 5'-phosphate</name>
        <dbReference type="ChEBI" id="CHEBI:597326"/>
    </cofactor>
</comment>
<comment type="catalytic activity">
    <reaction evidence="6 8">
        <text>O-phospho-L-homoserine + H2O = L-threonine + phosphate</text>
        <dbReference type="Rhea" id="RHEA:10840"/>
        <dbReference type="ChEBI" id="CHEBI:15377"/>
        <dbReference type="ChEBI" id="CHEBI:43474"/>
        <dbReference type="ChEBI" id="CHEBI:57590"/>
        <dbReference type="ChEBI" id="CHEBI:57926"/>
        <dbReference type="EC" id="4.2.3.1"/>
    </reaction>
</comment>